<dbReference type="InterPro" id="IPR021122">
    <property type="entry name" value="RNA_ligase_dom_REL/Rnl2"/>
</dbReference>
<dbReference type="Pfam" id="PF09414">
    <property type="entry name" value="RNA_ligase"/>
    <property type="match status" value="1"/>
</dbReference>
<evidence type="ECO:0000259" key="1">
    <source>
        <dbReference type="Pfam" id="PF09414"/>
    </source>
</evidence>
<name>A0ABS5ZER0_9GAMM</name>
<protein>
    <submittedName>
        <fullName evidence="2">RNA ligase family protein</fullName>
    </submittedName>
</protein>
<comment type="caution">
    <text evidence="2">The sequence shown here is derived from an EMBL/GenBank/DDBJ whole genome shotgun (WGS) entry which is preliminary data.</text>
</comment>
<dbReference type="Proteomes" id="UP000690515">
    <property type="component" value="Unassembled WGS sequence"/>
</dbReference>
<dbReference type="EMBL" id="JAGSOY010000019">
    <property type="protein sequence ID" value="MBU2711447.1"/>
    <property type="molecule type" value="Genomic_DNA"/>
</dbReference>
<dbReference type="RefSeq" id="WP_215819605.1">
    <property type="nucleotide sequence ID" value="NZ_JAGSOY010000019.1"/>
</dbReference>
<keyword evidence="2" id="KW-0436">Ligase</keyword>
<sequence length="149" mass="17423">MYYRHTIFYDVLPAYFLEFDIYDKKIGVFLGTEERKKRLAGCSFIHSVRIIDSGRFKYVGGLIALIGYSVFISEKYKARFLKQNVKSTTLNKITDTLDRYMEGLYIKVENKAEVVARYKFIRGDFLTRINSVNAHWSKLPVTHNCLISI</sequence>
<accession>A0ABS5ZER0</accession>
<organism evidence="2 3">
    <name type="scientific">Zooshikella harenae</name>
    <dbReference type="NCBI Taxonomy" id="2827238"/>
    <lineage>
        <taxon>Bacteria</taxon>
        <taxon>Pseudomonadati</taxon>
        <taxon>Pseudomonadota</taxon>
        <taxon>Gammaproteobacteria</taxon>
        <taxon>Oceanospirillales</taxon>
        <taxon>Zooshikellaceae</taxon>
        <taxon>Zooshikella</taxon>
    </lineage>
</organism>
<evidence type="ECO:0000313" key="3">
    <source>
        <dbReference type="Proteomes" id="UP000690515"/>
    </source>
</evidence>
<feature type="domain" description="RNA ligase" evidence="1">
    <location>
        <begin position="2"/>
        <end position="120"/>
    </location>
</feature>
<gene>
    <name evidence="2" type="ORF">KCG35_10285</name>
</gene>
<evidence type="ECO:0000313" key="2">
    <source>
        <dbReference type="EMBL" id="MBU2711447.1"/>
    </source>
</evidence>
<dbReference type="GO" id="GO:0016874">
    <property type="term" value="F:ligase activity"/>
    <property type="evidence" value="ECO:0007669"/>
    <property type="project" value="UniProtKB-KW"/>
</dbReference>
<proteinExistence type="predicted"/>
<reference evidence="2 3" key="1">
    <citation type="submission" date="2021-04" db="EMBL/GenBank/DDBJ databases">
        <authorList>
            <person name="Pira H."/>
            <person name="Risdian C."/>
            <person name="Wink J."/>
        </authorList>
    </citation>
    <scope>NUCLEOTIDE SEQUENCE [LARGE SCALE GENOMIC DNA]</scope>
    <source>
        <strain evidence="2 3">WH53</strain>
    </source>
</reference>
<keyword evidence="3" id="KW-1185">Reference proteome</keyword>